<dbReference type="GO" id="GO:0015074">
    <property type="term" value="P:DNA integration"/>
    <property type="evidence" value="ECO:0007669"/>
    <property type="project" value="InterPro"/>
</dbReference>
<sequence>MVQHCAVTAADFWHRSTALFAERGITAIRRCLTDNGSCYRSRAWAKALEDTGTTHKRTRPYTPRTNGKVERFNGTLHKPPASRVPLATYRLTTEGIVVPTLPERPEHSRSMTSSRSQSHEIAQLAGVRDRPIGPPAVDTARITVASQSESMATVTGG</sequence>
<organism evidence="2 3">
    <name type="scientific">Mycolicibacterium fortuitum</name>
    <name type="common">Mycobacterium fortuitum</name>
    <dbReference type="NCBI Taxonomy" id="1766"/>
    <lineage>
        <taxon>Bacteria</taxon>
        <taxon>Bacillati</taxon>
        <taxon>Actinomycetota</taxon>
        <taxon>Actinomycetes</taxon>
        <taxon>Mycobacteriales</taxon>
        <taxon>Mycobacteriaceae</taxon>
        <taxon>Mycolicibacterium</taxon>
    </lineage>
</organism>
<dbReference type="InterPro" id="IPR036397">
    <property type="entry name" value="RNaseH_sf"/>
</dbReference>
<dbReference type="Gene3D" id="3.30.420.10">
    <property type="entry name" value="Ribonuclease H-like superfamily/Ribonuclease H"/>
    <property type="match status" value="1"/>
</dbReference>
<evidence type="ECO:0000313" key="2">
    <source>
        <dbReference type="EMBL" id="SUA31440.1"/>
    </source>
</evidence>
<dbReference type="AlphaFoldDB" id="A0A378WEV1"/>
<dbReference type="InterPro" id="IPR012337">
    <property type="entry name" value="RNaseH-like_sf"/>
</dbReference>
<dbReference type="Proteomes" id="UP000255389">
    <property type="component" value="Unassembled WGS sequence"/>
</dbReference>
<dbReference type="Pfam" id="PF13683">
    <property type="entry name" value="rve_3"/>
    <property type="match status" value="1"/>
</dbReference>
<accession>A0A378WEV1</accession>
<name>A0A378WEV1_MYCFO</name>
<protein>
    <submittedName>
        <fullName evidence="2">Integrase catalytic subunit</fullName>
    </submittedName>
</protein>
<gene>
    <name evidence="2" type="ORF">NCTC1542_06794</name>
</gene>
<dbReference type="EMBL" id="UGQY01000006">
    <property type="protein sequence ID" value="SUA31440.1"/>
    <property type="molecule type" value="Genomic_DNA"/>
</dbReference>
<dbReference type="SUPFAM" id="SSF53098">
    <property type="entry name" value="Ribonuclease H-like"/>
    <property type="match status" value="1"/>
</dbReference>
<proteinExistence type="predicted"/>
<feature type="domain" description="Integrase catalytic" evidence="1">
    <location>
        <begin position="1"/>
        <end position="76"/>
    </location>
</feature>
<evidence type="ECO:0000259" key="1">
    <source>
        <dbReference type="PROSITE" id="PS50994"/>
    </source>
</evidence>
<dbReference type="InterPro" id="IPR001584">
    <property type="entry name" value="Integrase_cat-core"/>
</dbReference>
<evidence type="ECO:0000313" key="3">
    <source>
        <dbReference type="Proteomes" id="UP000255389"/>
    </source>
</evidence>
<dbReference type="PROSITE" id="PS50994">
    <property type="entry name" value="INTEGRASE"/>
    <property type="match status" value="1"/>
</dbReference>
<dbReference type="GO" id="GO:0003676">
    <property type="term" value="F:nucleic acid binding"/>
    <property type="evidence" value="ECO:0007669"/>
    <property type="project" value="InterPro"/>
</dbReference>
<reference evidence="2 3" key="1">
    <citation type="submission" date="2018-06" db="EMBL/GenBank/DDBJ databases">
        <authorList>
            <consortium name="Pathogen Informatics"/>
            <person name="Doyle S."/>
        </authorList>
    </citation>
    <scope>NUCLEOTIDE SEQUENCE [LARGE SCALE GENOMIC DNA]</scope>
    <source>
        <strain evidence="2 3">NCTC1542</strain>
    </source>
</reference>